<sequence length="146" mass="16124">MFTLLLAATIPSNQHHKKINIESNSVRFKSCGSATNLESLLPSMDHLSEIICVVFNQLDGQGYSKGLNEKHVVDKLGRTERMELDEADKVEKLAEIAVKVVCHGMPVAVSSLAEFAITSDDELSKLVNHPEDATLEQHQEANRDVN</sequence>
<dbReference type="Proteomes" id="UP000824890">
    <property type="component" value="Unassembled WGS sequence"/>
</dbReference>
<proteinExistence type="predicted"/>
<gene>
    <name evidence="1" type="ORF">HID58_057329</name>
</gene>
<keyword evidence="2" id="KW-1185">Reference proteome</keyword>
<name>A0ABQ8AQT7_BRANA</name>
<evidence type="ECO:0000313" key="1">
    <source>
        <dbReference type="EMBL" id="KAH0894900.1"/>
    </source>
</evidence>
<organism evidence="1 2">
    <name type="scientific">Brassica napus</name>
    <name type="common">Rape</name>
    <dbReference type="NCBI Taxonomy" id="3708"/>
    <lineage>
        <taxon>Eukaryota</taxon>
        <taxon>Viridiplantae</taxon>
        <taxon>Streptophyta</taxon>
        <taxon>Embryophyta</taxon>
        <taxon>Tracheophyta</taxon>
        <taxon>Spermatophyta</taxon>
        <taxon>Magnoliopsida</taxon>
        <taxon>eudicotyledons</taxon>
        <taxon>Gunneridae</taxon>
        <taxon>Pentapetalae</taxon>
        <taxon>rosids</taxon>
        <taxon>malvids</taxon>
        <taxon>Brassicales</taxon>
        <taxon>Brassicaceae</taxon>
        <taxon>Brassiceae</taxon>
        <taxon>Brassica</taxon>
    </lineage>
</organism>
<reference evidence="1 2" key="1">
    <citation type="submission" date="2021-05" db="EMBL/GenBank/DDBJ databases">
        <title>Genome Assembly of Synthetic Allotetraploid Brassica napus Reveals Homoeologous Exchanges between Subgenomes.</title>
        <authorList>
            <person name="Davis J.T."/>
        </authorList>
    </citation>
    <scope>NUCLEOTIDE SEQUENCE [LARGE SCALE GENOMIC DNA]</scope>
    <source>
        <strain evidence="2">cv. Da-Ae</strain>
        <tissue evidence="1">Seedling</tissue>
    </source>
</reference>
<evidence type="ECO:0000313" key="2">
    <source>
        <dbReference type="Proteomes" id="UP000824890"/>
    </source>
</evidence>
<dbReference type="EMBL" id="JAGKQM010000013">
    <property type="protein sequence ID" value="KAH0894900.1"/>
    <property type="molecule type" value="Genomic_DNA"/>
</dbReference>
<accession>A0ABQ8AQT7</accession>
<comment type="caution">
    <text evidence="1">The sequence shown here is derived from an EMBL/GenBank/DDBJ whole genome shotgun (WGS) entry which is preliminary data.</text>
</comment>
<protein>
    <submittedName>
        <fullName evidence="1">Uncharacterized protein</fullName>
    </submittedName>
</protein>